<organism evidence="2 3">
    <name type="scientific">Nocardia acididurans</name>
    <dbReference type="NCBI Taxonomy" id="2802282"/>
    <lineage>
        <taxon>Bacteria</taxon>
        <taxon>Bacillati</taxon>
        <taxon>Actinomycetota</taxon>
        <taxon>Actinomycetes</taxon>
        <taxon>Mycobacteriales</taxon>
        <taxon>Nocardiaceae</taxon>
        <taxon>Nocardia</taxon>
    </lineage>
</organism>
<name>A0ABS1M5I7_9NOCA</name>
<dbReference type="EMBL" id="JAERRJ010000006">
    <property type="protein sequence ID" value="MBL1075892.1"/>
    <property type="molecule type" value="Genomic_DNA"/>
</dbReference>
<evidence type="ECO:0000313" key="3">
    <source>
        <dbReference type="Proteomes" id="UP000602198"/>
    </source>
</evidence>
<dbReference type="RefSeq" id="WP_201948484.1">
    <property type="nucleotide sequence ID" value="NZ_JAERRJ010000006.1"/>
</dbReference>
<accession>A0ABS1M5I7</accession>
<dbReference type="Pfam" id="PF00881">
    <property type="entry name" value="Nitroreductase"/>
    <property type="match status" value="1"/>
</dbReference>
<dbReference type="Gene3D" id="3.40.109.10">
    <property type="entry name" value="NADH Oxidase"/>
    <property type="match status" value="2"/>
</dbReference>
<protein>
    <submittedName>
        <fullName evidence="2">Nitroreductase family protein</fullName>
    </submittedName>
</protein>
<dbReference type="SUPFAM" id="SSF55469">
    <property type="entry name" value="FMN-dependent nitroreductase-like"/>
    <property type="match status" value="2"/>
</dbReference>
<evidence type="ECO:0000259" key="1">
    <source>
        <dbReference type="Pfam" id="PF00881"/>
    </source>
</evidence>
<feature type="domain" description="Nitroreductase" evidence="1">
    <location>
        <begin position="155"/>
        <end position="372"/>
    </location>
</feature>
<dbReference type="InterPro" id="IPR029479">
    <property type="entry name" value="Nitroreductase"/>
</dbReference>
<proteinExistence type="predicted"/>
<sequence>METRKTGPRTALPFASALATALEIAADSPSSHNSQPWGVARLVSRAARDAARTLAGAGADRAATEYLILAVDRDRELTALPAHYAEMRVSCGLYWRLLRRALAAQGWELDLEVPARRPLLVALGFPATWTPLRLARFRWTGREAEALDRLRIRARHRQTNRGPYLPDPVPGSLLDELAAGSAEPGARPPTGVAHPVHVRYLRSEFQRNRFAAFVARHGGRDFAHREAWRETHSYLRRDAAQARAAGDGFTLAQLFGPMSSAQHLLRRAALAPATMRVLSRIGYPRLLAGQLAAGVRRTPVIVLLSVAEGQRRRATDLVGAGEWLADFWLAATAAGLAVHPISIVIQHADLRQRMHTEFGVPGRIFFVARLGYPTMRFDRAPRRRPAACVREL</sequence>
<comment type="caution">
    <text evidence="2">The sequence shown here is derived from an EMBL/GenBank/DDBJ whole genome shotgun (WGS) entry which is preliminary data.</text>
</comment>
<dbReference type="Proteomes" id="UP000602198">
    <property type="component" value="Unassembled WGS sequence"/>
</dbReference>
<reference evidence="2 3" key="1">
    <citation type="submission" date="2021-01" db="EMBL/GenBank/DDBJ databases">
        <title>WGS of actinomycetes isolated from Thailand.</title>
        <authorList>
            <person name="Thawai C."/>
        </authorList>
    </citation>
    <scope>NUCLEOTIDE SEQUENCE [LARGE SCALE GENOMIC DNA]</scope>
    <source>
        <strain evidence="2 3">LPG 2</strain>
    </source>
</reference>
<keyword evidence="3" id="KW-1185">Reference proteome</keyword>
<dbReference type="InterPro" id="IPR000415">
    <property type="entry name" value="Nitroreductase-like"/>
</dbReference>
<evidence type="ECO:0000313" key="2">
    <source>
        <dbReference type="EMBL" id="MBL1075892.1"/>
    </source>
</evidence>
<gene>
    <name evidence="2" type="ORF">JK358_15960</name>
</gene>